<evidence type="ECO:0000259" key="2">
    <source>
        <dbReference type="Pfam" id="PF00582"/>
    </source>
</evidence>
<dbReference type="InterPro" id="IPR006015">
    <property type="entry name" value="Universal_stress_UspA"/>
</dbReference>
<comment type="caution">
    <text evidence="3">The sequence shown here is derived from an EMBL/GenBank/DDBJ whole genome shotgun (WGS) entry which is preliminary data.</text>
</comment>
<dbReference type="Proteomes" id="UP000222106">
    <property type="component" value="Unassembled WGS sequence"/>
</dbReference>
<dbReference type="SUPFAM" id="SSF52402">
    <property type="entry name" value="Adenine nucleotide alpha hydrolases-like"/>
    <property type="match status" value="1"/>
</dbReference>
<sequence length="148" mass="14925">MSGQVFGRILVAVDDSPAALAAARLAVALAARTGGGVRFVHVGGNGEVTSALRAMGRDGALAARRSAAVDALLQHVAAQAEHEGITAETGSGSGQPAALVLAEARRWHADLVVLGRSDAGGPGRTHIGSVAREVLEFADVPVLVVPRP</sequence>
<dbReference type="Gene3D" id="3.40.50.620">
    <property type="entry name" value="HUPs"/>
    <property type="match status" value="1"/>
</dbReference>
<evidence type="ECO:0000313" key="3">
    <source>
        <dbReference type="EMBL" id="PFG38889.1"/>
    </source>
</evidence>
<gene>
    <name evidence="3" type="ORF">ATJ97_1379</name>
</gene>
<accession>A0A2A9EKZ9</accession>
<dbReference type="RefSeq" id="WP_098483079.1">
    <property type="nucleotide sequence ID" value="NZ_PDJI01000004.1"/>
</dbReference>
<dbReference type="InterPro" id="IPR006016">
    <property type="entry name" value="UspA"/>
</dbReference>
<evidence type="ECO:0000313" key="4">
    <source>
        <dbReference type="Proteomes" id="UP000222106"/>
    </source>
</evidence>
<dbReference type="PANTHER" id="PTHR46268:SF6">
    <property type="entry name" value="UNIVERSAL STRESS PROTEIN UP12"/>
    <property type="match status" value="1"/>
</dbReference>
<name>A0A2A9EKZ9_9MICO</name>
<dbReference type="PRINTS" id="PR01438">
    <property type="entry name" value="UNVRSLSTRESS"/>
</dbReference>
<keyword evidence="4" id="KW-1185">Reference proteome</keyword>
<reference evidence="3 4" key="1">
    <citation type="submission" date="2017-10" db="EMBL/GenBank/DDBJ databases">
        <title>Sequencing the genomes of 1000 actinobacteria strains.</title>
        <authorList>
            <person name="Klenk H.-P."/>
        </authorList>
    </citation>
    <scope>NUCLEOTIDE SEQUENCE [LARGE SCALE GENOMIC DNA]</scope>
    <source>
        <strain evidence="3 4">DSM 21838</strain>
    </source>
</reference>
<dbReference type="PANTHER" id="PTHR46268">
    <property type="entry name" value="STRESS RESPONSE PROTEIN NHAX"/>
    <property type="match status" value="1"/>
</dbReference>
<comment type="similarity">
    <text evidence="1">Belongs to the universal stress protein A family.</text>
</comment>
<evidence type="ECO:0000256" key="1">
    <source>
        <dbReference type="ARBA" id="ARBA00008791"/>
    </source>
</evidence>
<organism evidence="3 4">
    <name type="scientific">Georgenia soli</name>
    <dbReference type="NCBI Taxonomy" id="638953"/>
    <lineage>
        <taxon>Bacteria</taxon>
        <taxon>Bacillati</taxon>
        <taxon>Actinomycetota</taxon>
        <taxon>Actinomycetes</taxon>
        <taxon>Micrococcales</taxon>
        <taxon>Bogoriellaceae</taxon>
        <taxon>Georgenia</taxon>
    </lineage>
</organism>
<protein>
    <submittedName>
        <fullName evidence="3">Nucleotide-binding universal stress UspA family protein</fullName>
    </submittedName>
</protein>
<dbReference type="EMBL" id="PDJI01000004">
    <property type="protein sequence ID" value="PFG38889.1"/>
    <property type="molecule type" value="Genomic_DNA"/>
</dbReference>
<dbReference type="OrthoDB" id="6174426at2"/>
<dbReference type="InterPro" id="IPR014729">
    <property type="entry name" value="Rossmann-like_a/b/a_fold"/>
</dbReference>
<dbReference type="Pfam" id="PF00582">
    <property type="entry name" value="Usp"/>
    <property type="match status" value="1"/>
</dbReference>
<feature type="domain" description="UspA" evidence="2">
    <location>
        <begin position="7"/>
        <end position="146"/>
    </location>
</feature>
<dbReference type="AlphaFoldDB" id="A0A2A9EKZ9"/>
<proteinExistence type="inferred from homology"/>
<dbReference type="CDD" id="cd00293">
    <property type="entry name" value="USP-like"/>
    <property type="match status" value="1"/>
</dbReference>